<protein>
    <submittedName>
        <fullName evidence="3">Ubiquitin-protein ligase</fullName>
    </submittedName>
</protein>
<reference evidence="3" key="1">
    <citation type="submission" date="2018-02" db="EMBL/GenBank/DDBJ databases">
        <title>Rhizophora mucronata_Transcriptome.</title>
        <authorList>
            <person name="Meera S.P."/>
            <person name="Sreeshan A."/>
            <person name="Augustine A."/>
        </authorList>
    </citation>
    <scope>NUCLEOTIDE SEQUENCE</scope>
    <source>
        <tissue evidence="3">Leaf</tissue>
    </source>
</reference>
<dbReference type="InterPro" id="IPR055411">
    <property type="entry name" value="LRR_FXL15/At3g58940/PEG3-like"/>
</dbReference>
<dbReference type="GO" id="GO:0016874">
    <property type="term" value="F:ligase activity"/>
    <property type="evidence" value="ECO:0007669"/>
    <property type="project" value="UniProtKB-KW"/>
</dbReference>
<evidence type="ECO:0000259" key="1">
    <source>
        <dbReference type="Pfam" id="PF00646"/>
    </source>
</evidence>
<dbReference type="InterPro" id="IPR001810">
    <property type="entry name" value="F-box_dom"/>
</dbReference>
<name>A0A2P2ILD8_RHIMU</name>
<accession>A0A2P2ILD8</accession>
<dbReference type="InterPro" id="IPR032675">
    <property type="entry name" value="LRR_dom_sf"/>
</dbReference>
<dbReference type="SUPFAM" id="SSF81383">
    <property type="entry name" value="F-box domain"/>
    <property type="match status" value="1"/>
</dbReference>
<evidence type="ECO:0000259" key="2">
    <source>
        <dbReference type="Pfam" id="PF24758"/>
    </source>
</evidence>
<dbReference type="InterPro" id="IPR036047">
    <property type="entry name" value="F-box-like_dom_sf"/>
</dbReference>
<dbReference type="PANTHER" id="PTHR31639">
    <property type="entry name" value="F-BOX PROTEIN-LIKE"/>
    <property type="match status" value="1"/>
</dbReference>
<dbReference type="EMBL" id="GGEC01001577">
    <property type="protein sequence ID" value="MBW82060.1"/>
    <property type="molecule type" value="Transcribed_RNA"/>
</dbReference>
<dbReference type="Pfam" id="PF00646">
    <property type="entry name" value="F-box"/>
    <property type="match status" value="1"/>
</dbReference>
<dbReference type="AlphaFoldDB" id="A0A2P2ILD8"/>
<dbReference type="Pfam" id="PF24758">
    <property type="entry name" value="LRR_At5g56370"/>
    <property type="match status" value="1"/>
</dbReference>
<feature type="domain" description="F-box/LRR-repeat protein 15/At3g58940/PEG3-like LRR" evidence="2">
    <location>
        <begin position="117"/>
        <end position="338"/>
    </location>
</feature>
<dbReference type="EMBL" id="GGEC01001578">
    <property type="protein sequence ID" value="MBW82061.1"/>
    <property type="molecule type" value="Transcribed_RNA"/>
</dbReference>
<feature type="domain" description="F-box" evidence="1">
    <location>
        <begin position="25"/>
        <end position="62"/>
    </location>
</feature>
<dbReference type="SUPFAM" id="SSF52047">
    <property type="entry name" value="RNI-like"/>
    <property type="match status" value="1"/>
</dbReference>
<proteinExistence type="predicted"/>
<dbReference type="PANTHER" id="PTHR31639:SF93">
    <property type="entry name" value="F-BOX_FBD_LRR PROTEIN"/>
    <property type="match status" value="1"/>
</dbReference>
<organism evidence="3">
    <name type="scientific">Rhizophora mucronata</name>
    <name type="common">Asiatic mangrove</name>
    <dbReference type="NCBI Taxonomy" id="61149"/>
    <lineage>
        <taxon>Eukaryota</taxon>
        <taxon>Viridiplantae</taxon>
        <taxon>Streptophyta</taxon>
        <taxon>Embryophyta</taxon>
        <taxon>Tracheophyta</taxon>
        <taxon>Spermatophyta</taxon>
        <taxon>Magnoliopsida</taxon>
        <taxon>eudicotyledons</taxon>
        <taxon>Gunneridae</taxon>
        <taxon>Pentapetalae</taxon>
        <taxon>rosids</taxon>
        <taxon>fabids</taxon>
        <taxon>Malpighiales</taxon>
        <taxon>Rhizophoraceae</taxon>
        <taxon>Rhizophora</taxon>
    </lineage>
</organism>
<dbReference type="Gene3D" id="3.80.10.10">
    <property type="entry name" value="Ribonuclease Inhibitor"/>
    <property type="match status" value="1"/>
</dbReference>
<evidence type="ECO:0000313" key="3">
    <source>
        <dbReference type="EMBL" id="MBW82060.1"/>
    </source>
</evidence>
<sequence length="433" mass="49905">MVGQRTIRREPPKLPYEIETDLDRISHLPGHILDQILSQLSLKDAARTSVLSWKWRYRWAKVPDLVFDTQCVTIPSQDQNLIKCKLVSIVDHVLLLHLGPIRKFKLSHRDLLGVPDIDRWILHLSRSSTKEFILEIWKGQRYKLPSCLFYFENLSHLELFNCLLKPPSMFKGFRDLKSLDLQHITLTQDAFENLISSCPLLERLTLMNFDGFSHLKINAPNLQFFDVGGVFDDLIFENTFRLTLVSIGLYVNAKNDRRVAQGSSSKLLSFFVNLPHIRRLEIQSYFLQYLAMGNMPSRLAKPCIDLNYISLRINFNDTEENSAALCLLRSAPNLQELEMLARPEEQSTTGTLTDFWEDDHGNSLFGQLRIARIVGISGVKSELDFINFLLLNSPVLERMTVKPASVNGGWEFIKQLLRFRRASVQAEIIYLDP</sequence>
<keyword evidence="3" id="KW-0436">Ligase</keyword>